<dbReference type="GeneID" id="28980133"/>
<sequence length="553" mass="62593">MVALPTLPTTMARRPLIYAIIVAAVFIFVLAHAWGSETVASYVPWRDQAPEVASDVQILSGDMRRRLNHLRSECKRPDPFEAQYSRANLRMTRGYEGSLARLERVIYKIMRGEKVAVGIIGGSVTAGHGVQDNERWPLLLHEFFKAFYAPKTDIPVINGASPATGSDYFSFCFALHIPTDVDLVIVELGVNDVGEPDNLNTMEDLVRGLLDLDSQPAVIILEVLGFTGGGMGGAGGRYHLPLAQYYDVPFLNQRLPTLVHFARFPDLMFQYFDKDGWGNRDYRHTNARGHRDASNIIASLLRDTTCALVSSPAFRLPPPKPAIQSVLEETGEASYDEQVNKLYENVPSALAALEEGWSEEEKTWIKPYERPSDVEEGQEGEHKASYRRPGVWQRRVEHGLVPRLEFMAEWNANPDVRRPVFQPTCLSTKATEARFNLTPTFADGWEYWLHPDHNEKPYVMTREPGSRVTFEIPVHAGTIKMFYLRSERMSLGKIRCWIDDDEAAGKEGVLLNGYWKRDWLNIGQYTTLAENLPEGTHRLDMPCTTTCMYQDNH</sequence>
<dbReference type="PANTHER" id="PTHR34407:SF1">
    <property type="entry name" value="SGNH HYDROLASE-TYPE ESTERASE DOMAIN-CONTAINING PROTEIN"/>
    <property type="match status" value="1"/>
</dbReference>
<dbReference type="RefSeq" id="XP_018277245.1">
    <property type="nucleotide sequence ID" value="XM_018419530.1"/>
</dbReference>
<keyword evidence="1" id="KW-1133">Transmembrane helix</keyword>
<accession>A0A0J1AZI7</accession>
<keyword evidence="1" id="KW-0472">Membrane</keyword>
<protein>
    <recommendedName>
        <fullName evidence="2">SGNH hydrolase-type esterase domain-containing protein</fullName>
    </recommendedName>
</protein>
<reference evidence="3 4" key="1">
    <citation type="submission" date="2015-03" db="EMBL/GenBank/DDBJ databases">
        <title>Genomics and transcriptomics of the oil-accumulating basidiomycete yeast T. oleaginosus allow insights into substrate utilization and the diverse evolutionary trajectories of mating systems in fungi.</title>
        <authorList>
            <consortium name="DOE Joint Genome Institute"/>
            <person name="Kourist R."/>
            <person name="Kracht O."/>
            <person name="Bracharz F."/>
            <person name="Lipzen A."/>
            <person name="Nolan M."/>
            <person name="Ohm R."/>
            <person name="Grigoriev I."/>
            <person name="Sun S."/>
            <person name="Heitman J."/>
            <person name="Bruck T."/>
            <person name="Nowrousian M."/>
        </authorList>
    </citation>
    <scope>NUCLEOTIDE SEQUENCE [LARGE SCALE GENOMIC DNA]</scope>
    <source>
        <strain evidence="3 4">IBC0246</strain>
    </source>
</reference>
<dbReference type="EMBL" id="KQ087229">
    <property type="protein sequence ID" value="KLT40754.1"/>
    <property type="molecule type" value="Genomic_DNA"/>
</dbReference>
<dbReference type="InterPro" id="IPR036514">
    <property type="entry name" value="SGNH_hydro_sf"/>
</dbReference>
<dbReference type="AlphaFoldDB" id="A0A0J1AZI7"/>
<evidence type="ECO:0000256" key="1">
    <source>
        <dbReference type="SAM" id="Phobius"/>
    </source>
</evidence>
<gene>
    <name evidence="3" type="ORF">CC85DRAFT_142686</name>
</gene>
<keyword evidence="4" id="KW-1185">Reference proteome</keyword>
<evidence type="ECO:0000313" key="3">
    <source>
        <dbReference type="EMBL" id="KLT40754.1"/>
    </source>
</evidence>
<name>A0A0J1AZI7_9TREE</name>
<dbReference type="OrthoDB" id="544608at2759"/>
<dbReference type="Pfam" id="PF13472">
    <property type="entry name" value="Lipase_GDSL_2"/>
    <property type="match status" value="1"/>
</dbReference>
<evidence type="ECO:0000259" key="2">
    <source>
        <dbReference type="Pfam" id="PF13472"/>
    </source>
</evidence>
<dbReference type="SUPFAM" id="SSF52266">
    <property type="entry name" value="SGNH hydrolase"/>
    <property type="match status" value="1"/>
</dbReference>
<dbReference type="InterPro" id="IPR013830">
    <property type="entry name" value="SGNH_hydro"/>
</dbReference>
<evidence type="ECO:0000313" key="4">
    <source>
        <dbReference type="Proteomes" id="UP000053611"/>
    </source>
</evidence>
<dbReference type="Proteomes" id="UP000053611">
    <property type="component" value="Unassembled WGS sequence"/>
</dbReference>
<organism evidence="3 4">
    <name type="scientific">Cutaneotrichosporon oleaginosum</name>
    <dbReference type="NCBI Taxonomy" id="879819"/>
    <lineage>
        <taxon>Eukaryota</taxon>
        <taxon>Fungi</taxon>
        <taxon>Dikarya</taxon>
        <taxon>Basidiomycota</taxon>
        <taxon>Agaricomycotina</taxon>
        <taxon>Tremellomycetes</taxon>
        <taxon>Trichosporonales</taxon>
        <taxon>Trichosporonaceae</taxon>
        <taxon>Cutaneotrichosporon</taxon>
    </lineage>
</organism>
<proteinExistence type="predicted"/>
<feature type="transmembrane region" description="Helical" evidence="1">
    <location>
        <begin position="16"/>
        <end position="34"/>
    </location>
</feature>
<keyword evidence="1" id="KW-0812">Transmembrane</keyword>
<dbReference type="PANTHER" id="PTHR34407">
    <property type="entry name" value="EXPRESSED PROTEIN"/>
    <property type="match status" value="1"/>
</dbReference>
<dbReference type="Gene3D" id="3.40.50.1110">
    <property type="entry name" value="SGNH hydrolase"/>
    <property type="match status" value="1"/>
</dbReference>
<feature type="domain" description="SGNH hydrolase-type esterase" evidence="2">
    <location>
        <begin position="120"/>
        <end position="291"/>
    </location>
</feature>
<dbReference type="CDD" id="cd00229">
    <property type="entry name" value="SGNH_hydrolase"/>
    <property type="match status" value="1"/>
</dbReference>